<dbReference type="PANTHER" id="PTHR21660">
    <property type="entry name" value="THIOESTERASE SUPERFAMILY MEMBER-RELATED"/>
    <property type="match status" value="1"/>
</dbReference>
<dbReference type="KEGG" id="gtr:GLOTRDRAFT_69917"/>
<dbReference type="eggNOG" id="KOG3328">
    <property type="taxonomic scope" value="Eukaryota"/>
</dbReference>
<dbReference type="GeneID" id="19308029"/>
<evidence type="ECO:0000256" key="2">
    <source>
        <dbReference type="ARBA" id="ARBA00022801"/>
    </source>
</evidence>
<dbReference type="Proteomes" id="UP000030669">
    <property type="component" value="Unassembled WGS sequence"/>
</dbReference>
<dbReference type="InterPro" id="IPR039298">
    <property type="entry name" value="ACOT13"/>
</dbReference>
<accession>S7QI89</accession>
<dbReference type="CDD" id="cd03443">
    <property type="entry name" value="PaaI_thioesterase"/>
    <property type="match status" value="1"/>
</dbReference>
<dbReference type="RefSeq" id="XP_007862037.1">
    <property type="nucleotide sequence ID" value="XM_007863846.1"/>
</dbReference>
<feature type="domain" description="Thioesterase" evidence="3">
    <location>
        <begin position="86"/>
        <end position="165"/>
    </location>
</feature>
<evidence type="ECO:0000313" key="4">
    <source>
        <dbReference type="EMBL" id="EPQ58907.1"/>
    </source>
</evidence>
<reference evidence="4 5" key="1">
    <citation type="journal article" date="2012" name="Science">
        <title>The Paleozoic origin of enzymatic lignin decomposition reconstructed from 31 fungal genomes.</title>
        <authorList>
            <person name="Floudas D."/>
            <person name="Binder M."/>
            <person name="Riley R."/>
            <person name="Barry K."/>
            <person name="Blanchette R.A."/>
            <person name="Henrissat B."/>
            <person name="Martinez A.T."/>
            <person name="Otillar R."/>
            <person name="Spatafora J.W."/>
            <person name="Yadav J.S."/>
            <person name="Aerts A."/>
            <person name="Benoit I."/>
            <person name="Boyd A."/>
            <person name="Carlson A."/>
            <person name="Copeland A."/>
            <person name="Coutinho P.M."/>
            <person name="de Vries R.P."/>
            <person name="Ferreira P."/>
            <person name="Findley K."/>
            <person name="Foster B."/>
            <person name="Gaskell J."/>
            <person name="Glotzer D."/>
            <person name="Gorecki P."/>
            <person name="Heitman J."/>
            <person name="Hesse C."/>
            <person name="Hori C."/>
            <person name="Igarashi K."/>
            <person name="Jurgens J.A."/>
            <person name="Kallen N."/>
            <person name="Kersten P."/>
            <person name="Kohler A."/>
            <person name="Kuees U."/>
            <person name="Kumar T.K.A."/>
            <person name="Kuo A."/>
            <person name="LaButti K."/>
            <person name="Larrondo L.F."/>
            <person name="Lindquist E."/>
            <person name="Ling A."/>
            <person name="Lombard V."/>
            <person name="Lucas S."/>
            <person name="Lundell T."/>
            <person name="Martin R."/>
            <person name="McLaughlin D.J."/>
            <person name="Morgenstern I."/>
            <person name="Morin E."/>
            <person name="Murat C."/>
            <person name="Nagy L.G."/>
            <person name="Nolan M."/>
            <person name="Ohm R.A."/>
            <person name="Patyshakuliyeva A."/>
            <person name="Rokas A."/>
            <person name="Ruiz-Duenas F.J."/>
            <person name="Sabat G."/>
            <person name="Salamov A."/>
            <person name="Samejima M."/>
            <person name="Schmutz J."/>
            <person name="Slot J.C."/>
            <person name="St John F."/>
            <person name="Stenlid J."/>
            <person name="Sun H."/>
            <person name="Sun S."/>
            <person name="Syed K."/>
            <person name="Tsang A."/>
            <person name="Wiebenga A."/>
            <person name="Young D."/>
            <person name="Pisabarro A."/>
            <person name="Eastwood D.C."/>
            <person name="Martin F."/>
            <person name="Cullen D."/>
            <person name="Grigoriev I.V."/>
            <person name="Hibbett D.S."/>
        </authorList>
    </citation>
    <scope>NUCLEOTIDE SEQUENCE [LARGE SCALE GENOMIC DNA]</scope>
    <source>
        <strain evidence="4 5">ATCC 11539</strain>
    </source>
</reference>
<dbReference type="InterPro" id="IPR029069">
    <property type="entry name" value="HotDog_dom_sf"/>
</dbReference>
<dbReference type="Gene3D" id="3.10.129.10">
    <property type="entry name" value="Hotdog Thioesterase"/>
    <property type="match status" value="1"/>
</dbReference>
<dbReference type="GO" id="GO:0047617">
    <property type="term" value="F:fatty acyl-CoA hydrolase activity"/>
    <property type="evidence" value="ECO:0007669"/>
    <property type="project" value="InterPro"/>
</dbReference>
<evidence type="ECO:0000313" key="5">
    <source>
        <dbReference type="Proteomes" id="UP000030669"/>
    </source>
</evidence>
<dbReference type="EMBL" id="KB469297">
    <property type="protein sequence ID" value="EPQ58907.1"/>
    <property type="molecule type" value="Genomic_DNA"/>
</dbReference>
<keyword evidence="5" id="KW-1185">Reference proteome</keyword>
<dbReference type="HOGENOM" id="CLU_085799_2_0_1"/>
<dbReference type="NCBIfam" id="TIGR00369">
    <property type="entry name" value="unchar_dom_1"/>
    <property type="match status" value="1"/>
</dbReference>
<dbReference type="SUPFAM" id="SSF54637">
    <property type="entry name" value="Thioesterase/thiol ester dehydrase-isomerase"/>
    <property type="match status" value="1"/>
</dbReference>
<dbReference type="InterPro" id="IPR003736">
    <property type="entry name" value="PAAI_dom"/>
</dbReference>
<organism evidence="4 5">
    <name type="scientific">Gloeophyllum trabeum (strain ATCC 11539 / FP-39264 / Madison 617)</name>
    <name type="common">Brown rot fungus</name>
    <dbReference type="NCBI Taxonomy" id="670483"/>
    <lineage>
        <taxon>Eukaryota</taxon>
        <taxon>Fungi</taxon>
        <taxon>Dikarya</taxon>
        <taxon>Basidiomycota</taxon>
        <taxon>Agaricomycotina</taxon>
        <taxon>Agaricomycetes</taxon>
        <taxon>Gloeophyllales</taxon>
        <taxon>Gloeophyllaceae</taxon>
        <taxon>Gloeophyllum</taxon>
    </lineage>
</organism>
<evidence type="ECO:0000259" key="3">
    <source>
        <dbReference type="Pfam" id="PF03061"/>
    </source>
</evidence>
<name>S7QI89_GLOTA</name>
<dbReference type="AlphaFoldDB" id="S7QI89"/>
<sequence>MPKVLISLEEAAKIPGNAPVEAKQLAANWLQLFLSPNHGRPGFADAIGRRINLTEISINPNPNEPERRVCRVVAEIIVETDMVNGMGTLHGACAAYLIDDCSALPIAAYSLVTGGSGSSGVSQALNIVYHSPALLGDKLRVVSTSLAVGSRVMSACCEIWDDSRHRLVASGTHIKMEPSKPQSKL</sequence>
<dbReference type="InterPro" id="IPR006683">
    <property type="entry name" value="Thioestr_dom"/>
</dbReference>
<dbReference type="Pfam" id="PF03061">
    <property type="entry name" value="4HBT"/>
    <property type="match status" value="1"/>
</dbReference>
<comment type="similarity">
    <text evidence="1">Belongs to the thioesterase PaaI family.</text>
</comment>
<dbReference type="OrthoDB" id="2831072at2759"/>
<evidence type="ECO:0000256" key="1">
    <source>
        <dbReference type="ARBA" id="ARBA00008324"/>
    </source>
</evidence>
<dbReference type="PANTHER" id="PTHR21660:SF1">
    <property type="entry name" value="ACYL-COENZYME A THIOESTERASE 13"/>
    <property type="match status" value="1"/>
</dbReference>
<dbReference type="OMA" id="GTHVKQD"/>
<gene>
    <name evidence="4" type="ORF">GLOTRDRAFT_69917</name>
</gene>
<keyword evidence="2" id="KW-0378">Hydrolase</keyword>
<proteinExistence type="inferred from homology"/>
<protein>
    <recommendedName>
        <fullName evidence="3">Thioesterase domain-containing protein</fullName>
    </recommendedName>
</protein>